<dbReference type="PANTHER" id="PTHR30055:SF234">
    <property type="entry name" value="HTH-TYPE TRANSCRIPTIONAL REGULATOR BETI"/>
    <property type="match status" value="1"/>
</dbReference>
<gene>
    <name evidence="6" type="ordered locus">RPC_0795</name>
</gene>
<evidence type="ECO:0000256" key="1">
    <source>
        <dbReference type="ARBA" id="ARBA00023015"/>
    </source>
</evidence>
<dbReference type="STRING" id="316056.RPC_0795"/>
<proteinExistence type="predicted"/>
<dbReference type="RefSeq" id="WP_011471274.1">
    <property type="nucleotide sequence ID" value="NC_007925.1"/>
</dbReference>
<dbReference type="OrthoDB" id="9808189at2"/>
<feature type="DNA-binding region" description="H-T-H motif" evidence="4">
    <location>
        <begin position="41"/>
        <end position="60"/>
    </location>
</feature>
<dbReference type="KEGG" id="rpc:RPC_0795"/>
<dbReference type="EMBL" id="CP000301">
    <property type="protein sequence ID" value="ABD86366.1"/>
    <property type="molecule type" value="Genomic_DNA"/>
</dbReference>
<evidence type="ECO:0000259" key="5">
    <source>
        <dbReference type="PROSITE" id="PS50977"/>
    </source>
</evidence>
<dbReference type="InterPro" id="IPR001647">
    <property type="entry name" value="HTH_TetR"/>
</dbReference>
<dbReference type="Pfam" id="PF00440">
    <property type="entry name" value="TetR_N"/>
    <property type="match status" value="1"/>
</dbReference>
<dbReference type="AlphaFoldDB" id="Q21B70"/>
<keyword evidence="3" id="KW-0804">Transcription</keyword>
<dbReference type="PRINTS" id="PR00455">
    <property type="entry name" value="HTHTETR"/>
</dbReference>
<evidence type="ECO:0000256" key="3">
    <source>
        <dbReference type="ARBA" id="ARBA00023163"/>
    </source>
</evidence>
<protein>
    <submittedName>
        <fullName evidence="6">Transcriptional regulator, TetR family</fullName>
    </submittedName>
</protein>
<organism evidence="6">
    <name type="scientific">Rhodopseudomonas palustris (strain BisB18)</name>
    <dbReference type="NCBI Taxonomy" id="316056"/>
    <lineage>
        <taxon>Bacteria</taxon>
        <taxon>Pseudomonadati</taxon>
        <taxon>Pseudomonadota</taxon>
        <taxon>Alphaproteobacteria</taxon>
        <taxon>Hyphomicrobiales</taxon>
        <taxon>Nitrobacteraceae</taxon>
        <taxon>Rhodopseudomonas</taxon>
    </lineage>
</organism>
<dbReference type="PROSITE" id="PS50977">
    <property type="entry name" value="HTH_TETR_2"/>
    <property type="match status" value="1"/>
</dbReference>
<name>Q21B70_RHOPB</name>
<evidence type="ECO:0000313" key="6">
    <source>
        <dbReference type="EMBL" id="ABD86366.1"/>
    </source>
</evidence>
<accession>Q21B70</accession>
<sequence>MPNIANHPRKLPRQARSLATVGVILDATALLLVDEGYDKTTTNRIAERAGVSIGSLYQYFPNREAVVAAVAQRVEAETSGPLWQILSDTRGQDLRGELKLIVSTSINSFAEALPLKRILLQATSMPATAQWSAAVFQNRLTVLRAFFHAHAGELREGFNSEAASLLIPRMTRSAIDAAILSRPAALVNGELEHELTTMLTSYLVDDRRTGAWRTPRSNE</sequence>
<dbReference type="GO" id="GO:0000976">
    <property type="term" value="F:transcription cis-regulatory region binding"/>
    <property type="evidence" value="ECO:0007669"/>
    <property type="project" value="TreeGrafter"/>
</dbReference>
<dbReference type="HOGENOM" id="CLU_069356_46_0_5"/>
<feature type="domain" description="HTH tetR-type" evidence="5">
    <location>
        <begin position="18"/>
        <end position="78"/>
    </location>
</feature>
<keyword evidence="2 4" id="KW-0238">DNA-binding</keyword>
<dbReference type="Gene3D" id="1.10.357.10">
    <property type="entry name" value="Tetracycline Repressor, domain 2"/>
    <property type="match status" value="1"/>
</dbReference>
<reference evidence="6" key="1">
    <citation type="submission" date="2006-03" db="EMBL/GenBank/DDBJ databases">
        <title>Complete sequence of Rhodopseudomonas palustris BisB18.</title>
        <authorList>
            <consortium name="US DOE Joint Genome Institute"/>
            <person name="Copeland A."/>
            <person name="Lucas S."/>
            <person name="Lapidus A."/>
            <person name="Barry K."/>
            <person name="Detter J.C."/>
            <person name="Glavina del Rio T."/>
            <person name="Hammon N."/>
            <person name="Israni S."/>
            <person name="Dalin E."/>
            <person name="Tice H."/>
            <person name="Pitluck S."/>
            <person name="Chain P."/>
            <person name="Malfatti S."/>
            <person name="Shin M."/>
            <person name="Vergez L."/>
            <person name="Schmutz J."/>
            <person name="Larimer F."/>
            <person name="Land M."/>
            <person name="Hauser L."/>
            <person name="Pelletier D.A."/>
            <person name="Kyrpides N."/>
            <person name="Anderson I."/>
            <person name="Oda Y."/>
            <person name="Harwood C.S."/>
            <person name="Richardson P."/>
        </authorList>
    </citation>
    <scope>NUCLEOTIDE SEQUENCE [LARGE SCALE GENOMIC DNA]</scope>
    <source>
        <strain evidence="6">BisB18</strain>
    </source>
</reference>
<dbReference type="GO" id="GO:0003700">
    <property type="term" value="F:DNA-binding transcription factor activity"/>
    <property type="evidence" value="ECO:0007669"/>
    <property type="project" value="TreeGrafter"/>
</dbReference>
<dbReference type="eggNOG" id="COG1309">
    <property type="taxonomic scope" value="Bacteria"/>
</dbReference>
<dbReference type="InterPro" id="IPR050109">
    <property type="entry name" value="HTH-type_TetR-like_transc_reg"/>
</dbReference>
<keyword evidence="1" id="KW-0805">Transcription regulation</keyword>
<dbReference type="PANTHER" id="PTHR30055">
    <property type="entry name" value="HTH-TYPE TRANSCRIPTIONAL REGULATOR RUTR"/>
    <property type="match status" value="1"/>
</dbReference>
<evidence type="ECO:0000256" key="2">
    <source>
        <dbReference type="ARBA" id="ARBA00023125"/>
    </source>
</evidence>
<evidence type="ECO:0000256" key="4">
    <source>
        <dbReference type="PROSITE-ProRule" id="PRU00335"/>
    </source>
</evidence>
<dbReference type="InterPro" id="IPR009057">
    <property type="entry name" value="Homeodomain-like_sf"/>
</dbReference>
<dbReference type="SUPFAM" id="SSF46689">
    <property type="entry name" value="Homeodomain-like"/>
    <property type="match status" value="1"/>
</dbReference>